<evidence type="ECO:0000256" key="5">
    <source>
        <dbReference type="ARBA" id="ARBA00023136"/>
    </source>
</evidence>
<dbReference type="PANTHER" id="PTHR21716:SF68">
    <property type="entry name" value="TRANSPORT PROTEIN YTVI-RELATED"/>
    <property type="match status" value="1"/>
</dbReference>
<keyword evidence="4 6" id="KW-1133">Transmembrane helix</keyword>
<dbReference type="Pfam" id="PF01594">
    <property type="entry name" value="AI-2E_transport"/>
    <property type="match status" value="1"/>
</dbReference>
<gene>
    <name evidence="7" type="ordered locus">Desdi_2010</name>
</gene>
<proteinExistence type="inferred from homology"/>
<feature type="transmembrane region" description="Helical" evidence="6">
    <location>
        <begin position="7"/>
        <end position="25"/>
    </location>
</feature>
<dbReference type="KEGG" id="ddl:Desdi_2010"/>
<dbReference type="NCBIfam" id="TIGR02872">
    <property type="entry name" value="spore_ytvI"/>
    <property type="match status" value="1"/>
</dbReference>
<feature type="transmembrane region" description="Helical" evidence="6">
    <location>
        <begin position="215"/>
        <end position="237"/>
    </location>
</feature>
<dbReference type="GO" id="GO:0055085">
    <property type="term" value="P:transmembrane transport"/>
    <property type="evidence" value="ECO:0007669"/>
    <property type="project" value="TreeGrafter"/>
</dbReference>
<feature type="transmembrane region" description="Helical" evidence="6">
    <location>
        <begin position="31"/>
        <end position="49"/>
    </location>
</feature>
<feature type="transmembrane region" description="Helical" evidence="6">
    <location>
        <begin position="317"/>
        <end position="342"/>
    </location>
</feature>
<keyword evidence="8" id="KW-1185">Reference proteome</keyword>
<evidence type="ECO:0000256" key="1">
    <source>
        <dbReference type="ARBA" id="ARBA00004141"/>
    </source>
</evidence>
<dbReference type="RefSeq" id="WP_015262436.1">
    <property type="nucleotide sequence ID" value="NC_019903.1"/>
</dbReference>
<dbReference type="AlphaFoldDB" id="L0F8U8"/>
<accession>L0F8U8</accession>
<dbReference type="PANTHER" id="PTHR21716">
    <property type="entry name" value="TRANSMEMBRANE PROTEIN"/>
    <property type="match status" value="1"/>
</dbReference>
<evidence type="ECO:0000256" key="2">
    <source>
        <dbReference type="ARBA" id="ARBA00009773"/>
    </source>
</evidence>
<dbReference type="HOGENOM" id="CLU_031275_4_0_9"/>
<evidence type="ECO:0000256" key="4">
    <source>
        <dbReference type="ARBA" id="ARBA00022989"/>
    </source>
</evidence>
<comment type="similarity">
    <text evidence="2">Belongs to the autoinducer-2 exporter (AI-2E) (TC 2.A.86) family.</text>
</comment>
<name>L0F8U8_DESDL</name>
<dbReference type="EMBL" id="CP003344">
    <property type="protein sequence ID" value="AGA69455.1"/>
    <property type="molecule type" value="Genomic_DNA"/>
</dbReference>
<feature type="transmembrane region" description="Helical" evidence="6">
    <location>
        <begin position="243"/>
        <end position="265"/>
    </location>
</feature>
<evidence type="ECO:0000313" key="8">
    <source>
        <dbReference type="Proteomes" id="UP000010797"/>
    </source>
</evidence>
<evidence type="ECO:0000313" key="7">
    <source>
        <dbReference type="EMBL" id="AGA69455.1"/>
    </source>
</evidence>
<feature type="transmembrane region" description="Helical" evidence="6">
    <location>
        <begin position="277"/>
        <end position="297"/>
    </location>
</feature>
<dbReference type="STRING" id="871963.Desdi_2010"/>
<feature type="transmembrane region" description="Helical" evidence="6">
    <location>
        <begin position="61"/>
        <end position="83"/>
    </location>
</feature>
<dbReference type="Proteomes" id="UP000010797">
    <property type="component" value="Chromosome"/>
</dbReference>
<sequence>MKEYAKKVAVTLLIIIAFILIPLLTYYLLPYFAPFILALLTALLLEPFNQKLMKYLKINRTLASNVSYFVFLGVALFLSYFLIAKIVTEAFELIKFIQRNLPNIQVWIIDFLQQINDFILVFPPEIGLQINQTFTGFVNQLSNLNLISSLGAQTLLITASIPNFFFTLLIFFIALYMINLNLSQINQRFFSYFKEKSKPKAIAVLSDLRNATVGFLKAQVILSTFTYIVSLGGLIFLDVRYALVLAFLIVIVDILPILGTGSVLVPWGLFWITQGDIFRGIGLVLLFIIITVLRKIVEPKILGERIGLGPLATLISIWIGFKVMGILGVFMAPLLIIFYRALVKANVIRYRFQI</sequence>
<dbReference type="GO" id="GO:0016020">
    <property type="term" value="C:membrane"/>
    <property type="evidence" value="ECO:0007669"/>
    <property type="project" value="UniProtKB-SubCell"/>
</dbReference>
<reference evidence="8" key="1">
    <citation type="submission" date="2012-02" db="EMBL/GenBank/DDBJ databases">
        <title>Complete sequence of Desulfitobacterium dichloroeliminans LMG P-21439.</title>
        <authorList>
            <person name="Lucas S."/>
            <person name="Han J."/>
            <person name="Lapidus A."/>
            <person name="Cheng J.-F."/>
            <person name="Goodwin L."/>
            <person name="Pitluck S."/>
            <person name="Peters L."/>
            <person name="Ovchinnikova G."/>
            <person name="Teshima H."/>
            <person name="Detter J.C."/>
            <person name="Han C."/>
            <person name="Tapia R."/>
            <person name="Land M."/>
            <person name="Hauser L."/>
            <person name="Kyrpides N."/>
            <person name="Ivanova N."/>
            <person name="Pagani I."/>
            <person name="Kruse T."/>
            <person name="de Vos W.M."/>
            <person name="Boon N."/>
            <person name="Smidt H."/>
            <person name="Woyke T."/>
        </authorList>
    </citation>
    <scope>NUCLEOTIDE SEQUENCE [LARGE SCALE GENOMIC DNA]</scope>
    <source>
        <strain evidence="8">LMG P-21439 / DCA1</strain>
    </source>
</reference>
<protein>
    <submittedName>
        <fullName evidence="7">Sporulation integral membrane protein YtvI</fullName>
    </submittedName>
</protein>
<dbReference type="InterPro" id="IPR014227">
    <property type="entry name" value="YtvI-like"/>
</dbReference>
<keyword evidence="5 6" id="KW-0472">Membrane</keyword>
<evidence type="ECO:0000256" key="3">
    <source>
        <dbReference type="ARBA" id="ARBA00022692"/>
    </source>
</evidence>
<dbReference type="InterPro" id="IPR002549">
    <property type="entry name" value="AI-2E-like"/>
</dbReference>
<feature type="transmembrane region" description="Helical" evidence="6">
    <location>
        <begin position="155"/>
        <end position="178"/>
    </location>
</feature>
<dbReference type="OrthoDB" id="9774361at2"/>
<evidence type="ECO:0000256" key="6">
    <source>
        <dbReference type="SAM" id="Phobius"/>
    </source>
</evidence>
<organism evidence="7 8">
    <name type="scientific">Desulfitobacterium dichloroeliminans (strain LMG P-21439 / DCA1)</name>
    <dbReference type="NCBI Taxonomy" id="871963"/>
    <lineage>
        <taxon>Bacteria</taxon>
        <taxon>Bacillati</taxon>
        <taxon>Bacillota</taxon>
        <taxon>Clostridia</taxon>
        <taxon>Eubacteriales</taxon>
        <taxon>Desulfitobacteriaceae</taxon>
        <taxon>Desulfitobacterium</taxon>
    </lineage>
</organism>
<comment type="subcellular location">
    <subcellularLocation>
        <location evidence="1">Membrane</location>
        <topology evidence="1">Multi-pass membrane protein</topology>
    </subcellularLocation>
</comment>
<dbReference type="eggNOG" id="COG0628">
    <property type="taxonomic scope" value="Bacteria"/>
</dbReference>
<keyword evidence="3 6" id="KW-0812">Transmembrane</keyword>